<dbReference type="EMBL" id="JBGFUD010000871">
    <property type="protein sequence ID" value="MFH4975371.1"/>
    <property type="molecule type" value="Genomic_DNA"/>
</dbReference>
<keyword evidence="2" id="KW-1185">Reference proteome</keyword>
<evidence type="ECO:0000313" key="1">
    <source>
        <dbReference type="EMBL" id="MFH4975371.1"/>
    </source>
</evidence>
<name>A0ABD6EDC1_9BILA</name>
<evidence type="ECO:0000313" key="2">
    <source>
        <dbReference type="Proteomes" id="UP001608902"/>
    </source>
</evidence>
<comment type="caution">
    <text evidence="1">The sequence shown here is derived from an EMBL/GenBank/DDBJ whole genome shotgun (WGS) entry which is preliminary data.</text>
</comment>
<proteinExistence type="predicted"/>
<dbReference type="Proteomes" id="UP001608902">
    <property type="component" value="Unassembled WGS sequence"/>
</dbReference>
<dbReference type="AlphaFoldDB" id="A0ABD6EDC1"/>
<sequence length="108" mass="12527">MSCLPPLYVKRRNSVARNIYYDLCVKYRLAPIHYSNQASTGTKNDAHKIKIETQTRLSMMHRKIDIVVLVKKAVRWTIIEVLVTNTQGLQKQGYQDQETPVNSTELTY</sequence>
<gene>
    <name evidence="1" type="ORF">AB6A40_002080</name>
</gene>
<reference evidence="1 2" key="1">
    <citation type="submission" date="2024-08" db="EMBL/GenBank/DDBJ databases">
        <title>Gnathostoma spinigerum genome.</title>
        <authorList>
            <person name="Gonzalez-Bertolin B."/>
            <person name="Monzon S."/>
            <person name="Zaballos A."/>
            <person name="Jimenez P."/>
            <person name="Dekumyoy P."/>
            <person name="Varona S."/>
            <person name="Cuesta I."/>
            <person name="Sumanam S."/>
            <person name="Adisakwattana P."/>
            <person name="Gasser R.B."/>
            <person name="Hernandez-Gonzalez A."/>
            <person name="Young N.D."/>
            <person name="Perteguer M.J."/>
        </authorList>
    </citation>
    <scope>NUCLEOTIDE SEQUENCE [LARGE SCALE GENOMIC DNA]</scope>
    <source>
        <strain evidence="1">AL3</strain>
        <tissue evidence="1">Liver</tissue>
    </source>
</reference>
<accession>A0ABD6EDC1</accession>
<protein>
    <submittedName>
        <fullName evidence="1">Uncharacterized protein</fullName>
    </submittedName>
</protein>
<organism evidence="1 2">
    <name type="scientific">Gnathostoma spinigerum</name>
    <dbReference type="NCBI Taxonomy" id="75299"/>
    <lineage>
        <taxon>Eukaryota</taxon>
        <taxon>Metazoa</taxon>
        <taxon>Ecdysozoa</taxon>
        <taxon>Nematoda</taxon>
        <taxon>Chromadorea</taxon>
        <taxon>Rhabditida</taxon>
        <taxon>Spirurina</taxon>
        <taxon>Gnathostomatomorpha</taxon>
        <taxon>Gnathostomatoidea</taxon>
        <taxon>Gnathostomatidae</taxon>
        <taxon>Gnathostoma</taxon>
    </lineage>
</organism>